<dbReference type="SUPFAM" id="SSF56003">
    <property type="entry name" value="Molybdenum cofactor-binding domain"/>
    <property type="match status" value="2"/>
</dbReference>
<dbReference type="InterPro" id="IPR036856">
    <property type="entry name" value="Ald_Oxase/Xan_DH_a/b_sf"/>
</dbReference>
<accession>A0A1I5SCW7</accession>
<dbReference type="Pfam" id="PF02738">
    <property type="entry name" value="MoCoBD_1"/>
    <property type="match status" value="1"/>
</dbReference>
<dbReference type="InterPro" id="IPR012368">
    <property type="entry name" value="OxRdtase_Mopterin-bd_su_IorB"/>
</dbReference>
<sequence>MATINRRRLLVGGGLGVGLVVAWGLWPRAYAPTLVAGPGEHRFGAWLKIGEDGRVTVAVPQAETGQGSWTGLAQVVADELGADWRTVGVEPAPLSPLYANPLGLEDLLEGMPAVLPDDLRGGVGAFPAPMLTAASSSARMFEEPARVAAASARALLCMAAAARWDVAWQECAVAAGFVTHAGKRLRFAALAAEAAGLTPPDRPPIGLGGAGTLMGEALPRIDAPAKVDGSAAYAGDIRLPDMVQVAVRQGPPGTVRLVSIDRTAAERVSGVVAVIEEDGWVAVAARTWWAAQRALDAAAPRFEVNGVLDDAGIERALIASLDGPGQRIVEEGDLAAAFRDATLVTARYHARPAVHAAIETPSAAAAFADGRLSLWLSTEAPGLARAAAARAASLSEGDVTVHPMPVGGDFGQGLDHLVAEQAARIAMRLKRPVSVTWSRGEALLHDRYRPPAEARMAARLATNGAILGWQARIASPATGRALVRALAPALDRAGLRLDAADRYAVGGARPPYRVPAMAIDHHPAEIGLPTGHLRGGAHGYTCFFTESFVDELAQAAMSEPMSYRIGMLGGQPRLARCLSTASSLGGWEGGVRGSGQGIAAHAFRGSFVAVMAEAHVEGGMPKVDRLVAAVDCGRVINPELVRQQVEGGLIFGLAHALGAATGMQGGLATVRGFDRLWLPRLADTPDITVELIRSDEAPGGVSELGVPAVAPAIANALWTVTGRRIRSLPLV</sequence>
<proteinExistence type="predicted"/>
<dbReference type="AlphaFoldDB" id="A0A1I5SCW7"/>
<dbReference type="EMBL" id="FOXP01000005">
    <property type="protein sequence ID" value="SFP68594.1"/>
    <property type="molecule type" value="Genomic_DNA"/>
</dbReference>
<dbReference type="InterPro" id="IPR008274">
    <property type="entry name" value="AldOxase/xan_DH_MoCoBD1"/>
</dbReference>
<dbReference type="GO" id="GO:0016491">
    <property type="term" value="F:oxidoreductase activity"/>
    <property type="evidence" value="ECO:0007669"/>
    <property type="project" value="InterPro"/>
</dbReference>
<dbReference type="SUPFAM" id="SSF54665">
    <property type="entry name" value="CO dehydrogenase molybdoprotein N-domain-like"/>
    <property type="match status" value="1"/>
</dbReference>
<keyword evidence="3" id="KW-1185">Reference proteome</keyword>
<evidence type="ECO:0000313" key="2">
    <source>
        <dbReference type="EMBL" id="SFP68594.1"/>
    </source>
</evidence>
<dbReference type="PIRSF" id="PIRSF036389">
    <property type="entry name" value="IOR_B"/>
    <property type="match status" value="1"/>
</dbReference>
<dbReference type="Gene3D" id="3.90.1170.50">
    <property type="entry name" value="Aldehyde oxidase/xanthine dehydrogenase, a/b hammerhead"/>
    <property type="match status" value="1"/>
</dbReference>
<dbReference type="PROSITE" id="PS51318">
    <property type="entry name" value="TAT"/>
    <property type="match status" value="1"/>
</dbReference>
<dbReference type="InterPro" id="IPR052516">
    <property type="entry name" value="N-heterocyclic_Hydroxylase"/>
</dbReference>
<feature type="domain" description="Aldehyde oxidase/xanthine dehydrogenase a/b hammerhead" evidence="1">
    <location>
        <begin position="228"/>
        <end position="306"/>
    </location>
</feature>
<dbReference type="Gene3D" id="3.30.365.10">
    <property type="entry name" value="Aldehyde oxidase/xanthine dehydrogenase, molybdopterin binding domain"/>
    <property type="match status" value="4"/>
</dbReference>
<dbReference type="InterPro" id="IPR006311">
    <property type="entry name" value="TAT_signal"/>
</dbReference>
<dbReference type="PANTHER" id="PTHR47495">
    <property type="entry name" value="ALDEHYDE DEHYDROGENASE"/>
    <property type="match status" value="1"/>
</dbReference>
<evidence type="ECO:0000313" key="3">
    <source>
        <dbReference type="Proteomes" id="UP000199586"/>
    </source>
</evidence>
<organism evidence="2 3">
    <name type="scientific">Sphingomonas rubra</name>
    <dbReference type="NCBI Taxonomy" id="634430"/>
    <lineage>
        <taxon>Bacteria</taxon>
        <taxon>Pseudomonadati</taxon>
        <taxon>Pseudomonadota</taxon>
        <taxon>Alphaproteobacteria</taxon>
        <taxon>Sphingomonadales</taxon>
        <taxon>Sphingomonadaceae</taxon>
        <taxon>Sphingomonas</taxon>
    </lineage>
</organism>
<dbReference type="RefSeq" id="WP_093333059.1">
    <property type="nucleotide sequence ID" value="NZ_FOXP01000005.1"/>
</dbReference>
<evidence type="ECO:0000259" key="1">
    <source>
        <dbReference type="SMART" id="SM01008"/>
    </source>
</evidence>
<dbReference type="InterPro" id="IPR046867">
    <property type="entry name" value="AldOxase/xan_DH_MoCoBD2"/>
</dbReference>
<dbReference type="SMART" id="SM01008">
    <property type="entry name" value="Ald_Xan_dh_C"/>
    <property type="match status" value="1"/>
</dbReference>
<dbReference type="InterPro" id="IPR000674">
    <property type="entry name" value="Ald_Oxase/Xan_DH_a/b"/>
</dbReference>
<dbReference type="STRING" id="634430.SAMN04488241_105145"/>
<dbReference type="OrthoDB" id="9767994at2"/>
<dbReference type="PANTHER" id="PTHR47495:SF1">
    <property type="entry name" value="BLL3820 PROTEIN"/>
    <property type="match status" value="1"/>
</dbReference>
<gene>
    <name evidence="2" type="ORF">SAMN04488241_105145</name>
</gene>
<reference evidence="2 3" key="1">
    <citation type="submission" date="2016-10" db="EMBL/GenBank/DDBJ databases">
        <authorList>
            <person name="de Groot N.N."/>
        </authorList>
    </citation>
    <scope>NUCLEOTIDE SEQUENCE [LARGE SCALE GENOMIC DNA]</scope>
    <source>
        <strain evidence="2 3">CGMCC 1.9113</strain>
    </source>
</reference>
<name>A0A1I5SCW7_9SPHN</name>
<dbReference type="InterPro" id="IPR037165">
    <property type="entry name" value="AldOxase/xan_DH_Mopterin-bd_sf"/>
</dbReference>
<dbReference type="Pfam" id="PF20256">
    <property type="entry name" value="MoCoBD_2"/>
    <property type="match status" value="2"/>
</dbReference>
<dbReference type="Proteomes" id="UP000199586">
    <property type="component" value="Unassembled WGS sequence"/>
</dbReference>
<protein>
    <submittedName>
        <fullName evidence="2">Isoquinoline 1-oxidoreductase, beta subunit</fullName>
    </submittedName>
</protein>